<name>X1B1Z8_9ZZZZ</name>
<dbReference type="PANTHER" id="PTHR32092">
    <property type="entry name" value="6-PHOSPHO-BETA-GLUCOSIDASE-RELATED"/>
    <property type="match status" value="1"/>
</dbReference>
<feature type="non-terminal residue" evidence="9">
    <location>
        <position position="315"/>
    </location>
</feature>
<evidence type="ECO:0000256" key="6">
    <source>
        <dbReference type="ARBA" id="ARBA00023211"/>
    </source>
</evidence>
<evidence type="ECO:0000256" key="5">
    <source>
        <dbReference type="ARBA" id="ARBA00023027"/>
    </source>
</evidence>
<dbReference type="AlphaFoldDB" id="X1B1Z8"/>
<keyword evidence="5" id="KW-0520">NAD</keyword>
<evidence type="ECO:0000256" key="3">
    <source>
        <dbReference type="ARBA" id="ARBA00022723"/>
    </source>
</evidence>
<dbReference type="GO" id="GO:0046872">
    <property type="term" value="F:metal ion binding"/>
    <property type="evidence" value="ECO:0007669"/>
    <property type="project" value="UniProtKB-KW"/>
</dbReference>
<feature type="domain" description="Glycosyl hydrolase family 4 C-terminal" evidence="8">
    <location>
        <begin position="127"/>
        <end position="308"/>
    </location>
</feature>
<dbReference type="Pfam" id="PF02056">
    <property type="entry name" value="Glyco_hydro_4"/>
    <property type="match status" value="1"/>
</dbReference>
<reference evidence="9" key="1">
    <citation type="journal article" date="2014" name="Front. Microbiol.">
        <title>High frequency of phylogenetically diverse reductive dehalogenase-homologous genes in deep subseafloor sedimentary metagenomes.</title>
        <authorList>
            <person name="Kawai M."/>
            <person name="Futagami T."/>
            <person name="Toyoda A."/>
            <person name="Takaki Y."/>
            <person name="Nishi S."/>
            <person name="Hori S."/>
            <person name="Arai W."/>
            <person name="Tsubouchi T."/>
            <person name="Morono Y."/>
            <person name="Uchiyama I."/>
            <person name="Ito T."/>
            <person name="Fujiyama A."/>
            <person name="Inagaki F."/>
            <person name="Takami H."/>
        </authorList>
    </citation>
    <scope>NUCLEOTIDE SEQUENCE</scope>
    <source>
        <strain evidence="9">Expedition CK06-06</strain>
    </source>
</reference>
<proteinExistence type="inferred from homology"/>
<dbReference type="SUPFAM" id="SSF56327">
    <property type="entry name" value="LDH C-terminal domain-like"/>
    <property type="match status" value="1"/>
</dbReference>
<dbReference type="PRINTS" id="PR00732">
    <property type="entry name" value="GLHYDRLASE4"/>
</dbReference>
<dbReference type="InterPro" id="IPR036291">
    <property type="entry name" value="NAD(P)-bd_dom_sf"/>
</dbReference>
<dbReference type="GO" id="GO:0005975">
    <property type="term" value="P:carbohydrate metabolic process"/>
    <property type="evidence" value="ECO:0007669"/>
    <property type="project" value="InterPro"/>
</dbReference>
<feature type="non-terminal residue" evidence="9">
    <location>
        <position position="1"/>
    </location>
</feature>
<gene>
    <name evidence="9" type="ORF">S01H4_23480</name>
</gene>
<dbReference type="InterPro" id="IPR001088">
    <property type="entry name" value="Glyco_hydro_4"/>
</dbReference>
<evidence type="ECO:0000256" key="7">
    <source>
        <dbReference type="ARBA" id="ARBA00023295"/>
    </source>
</evidence>
<keyword evidence="4" id="KW-0378">Hydrolase</keyword>
<keyword evidence="7" id="KW-0326">Glycosidase</keyword>
<dbReference type="PANTHER" id="PTHR32092:SF6">
    <property type="entry name" value="ALPHA-GALACTOSIDASE"/>
    <property type="match status" value="1"/>
</dbReference>
<dbReference type="InterPro" id="IPR022616">
    <property type="entry name" value="Glyco_hydro_4_C"/>
</dbReference>
<dbReference type="GO" id="GO:0004553">
    <property type="term" value="F:hydrolase activity, hydrolyzing O-glycosyl compounds"/>
    <property type="evidence" value="ECO:0007669"/>
    <property type="project" value="InterPro"/>
</dbReference>
<organism evidence="9">
    <name type="scientific">marine sediment metagenome</name>
    <dbReference type="NCBI Taxonomy" id="412755"/>
    <lineage>
        <taxon>unclassified sequences</taxon>
        <taxon>metagenomes</taxon>
        <taxon>ecological metagenomes</taxon>
    </lineage>
</organism>
<dbReference type="InterPro" id="IPR015955">
    <property type="entry name" value="Lactate_DH/Glyco_Ohase_4_C"/>
</dbReference>
<evidence type="ECO:0000256" key="2">
    <source>
        <dbReference type="ARBA" id="ARBA00010141"/>
    </source>
</evidence>
<dbReference type="SUPFAM" id="SSF51735">
    <property type="entry name" value="NAD(P)-binding Rossmann-fold domains"/>
    <property type="match status" value="1"/>
</dbReference>
<comment type="cofactor">
    <cofactor evidence="1">
        <name>NAD(+)</name>
        <dbReference type="ChEBI" id="CHEBI:57540"/>
    </cofactor>
</comment>
<keyword evidence="6" id="KW-0464">Manganese</keyword>
<dbReference type="Gene3D" id="3.40.50.720">
    <property type="entry name" value="NAD(P)-binding Rossmann-like Domain"/>
    <property type="match status" value="1"/>
</dbReference>
<evidence type="ECO:0000256" key="4">
    <source>
        <dbReference type="ARBA" id="ARBA00022801"/>
    </source>
</evidence>
<keyword evidence="3" id="KW-0479">Metal-binding</keyword>
<evidence type="ECO:0000256" key="1">
    <source>
        <dbReference type="ARBA" id="ARBA00001911"/>
    </source>
</evidence>
<dbReference type="Gene3D" id="3.90.110.10">
    <property type="entry name" value="Lactate dehydrogenase/glycoside hydrolase, family 4, C-terminal"/>
    <property type="match status" value="1"/>
</dbReference>
<accession>X1B1Z8</accession>
<sequence>EDAKYVIDSIHVGGLDAFKLDVEIPYKYGVSQAVGDTIGPGGVFRFLRATSALKSILQDMQEIGFNANNNGVKPLLLNYANPMAMNTWYCNSIVPDSTVGLCHGVQGTAMILRNWAGVKPEEFSFLCAGINHMAWFLEVWYKNAEDPSSIWKDAYPLIKKNLNENPKLGENDKVRLDLMKAAGGYFMTEETRHTSEYVPYYRKLPDFLEKFQGSSTGMIEQAADYLTQVKMQGRFERSIQRALKKQKLPYKKVATGEYAPFIINAMETNEPFGFNGNVINKEGSLITNLPKGCCVEVPIFADNHGLHPQGGIVLP</sequence>
<comment type="caution">
    <text evidence="9">The sequence shown here is derived from an EMBL/GenBank/DDBJ whole genome shotgun (WGS) entry which is preliminary data.</text>
</comment>
<comment type="similarity">
    <text evidence="2">Belongs to the glycosyl hydrolase 4 family.</text>
</comment>
<dbReference type="GO" id="GO:0016616">
    <property type="term" value="F:oxidoreductase activity, acting on the CH-OH group of donors, NAD or NADP as acceptor"/>
    <property type="evidence" value="ECO:0007669"/>
    <property type="project" value="InterPro"/>
</dbReference>
<dbReference type="EMBL" id="BART01010900">
    <property type="protein sequence ID" value="GAG78298.1"/>
    <property type="molecule type" value="Genomic_DNA"/>
</dbReference>
<protein>
    <recommendedName>
        <fullName evidence="8">Glycosyl hydrolase family 4 C-terminal domain-containing protein</fullName>
    </recommendedName>
</protein>
<evidence type="ECO:0000313" key="9">
    <source>
        <dbReference type="EMBL" id="GAG78298.1"/>
    </source>
</evidence>
<evidence type="ECO:0000259" key="8">
    <source>
        <dbReference type="Pfam" id="PF11975"/>
    </source>
</evidence>
<dbReference type="Pfam" id="PF11975">
    <property type="entry name" value="Glyco_hydro_4C"/>
    <property type="match status" value="1"/>
</dbReference>